<gene>
    <name evidence="3" type="ORF">MEUPH1_LOCUS2662</name>
    <name evidence="4" type="ORF">MEUPH1_LOCUS3259</name>
    <name evidence="5" type="ORF">MEUPH1_LOCUS8207</name>
</gene>
<organism evidence="4 6">
    <name type="scientific">Macrosiphum euphorbiae</name>
    <name type="common">potato aphid</name>
    <dbReference type="NCBI Taxonomy" id="13131"/>
    <lineage>
        <taxon>Eukaryota</taxon>
        <taxon>Metazoa</taxon>
        <taxon>Ecdysozoa</taxon>
        <taxon>Arthropoda</taxon>
        <taxon>Hexapoda</taxon>
        <taxon>Insecta</taxon>
        <taxon>Pterygota</taxon>
        <taxon>Neoptera</taxon>
        <taxon>Paraneoptera</taxon>
        <taxon>Hemiptera</taxon>
        <taxon>Sternorrhyncha</taxon>
        <taxon>Aphidomorpha</taxon>
        <taxon>Aphidoidea</taxon>
        <taxon>Aphididae</taxon>
        <taxon>Macrosiphini</taxon>
        <taxon>Macrosiphum</taxon>
    </lineage>
</organism>
<dbReference type="EMBL" id="CARXXK010000001">
    <property type="protein sequence ID" value="CAI6345678.1"/>
    <property type="molecule type" value="Genomic_DNA"/>
</dbReference>
<feature type="compositionally biased region" description="Polar residues" evidence="1">
    <location>
        <begin position="350"/>
        <end position="382"/>
    </location>
</feature>
<evidence type="ECO:0000313" key="6">
    <source>
        <dbReference type="Proteomes" id="UP001160148"/>
    </source>
</evidence>
<protein>
    <recommendedName>
        <fullName evidence="2">Pre-C2HC domain-containing protein</fullName>
    </recommendedName>
</protein>
<dbReference type="SMART" id="SM00596">
    <property type="entry name" value="PRE_C2HC"/>
    <property type="match status" value="1"/>
</dbReference>
<feature type="region of interest" description="Disordered" evidence="1">
    <location>
        <begin position="1"/>
        <end position="76"/>
    </location>
</feature>
<keyword evidence="6" id="KW-1185">Reference proteome</keyword>
<feature type="region of interest" description="Disordered" evidence="1">
    <location>
        <begin position="347"/>
        <end position="382"/>
    </location>
</feature>
<dbReference type="EMBL" id="CARXXK010000001">
    <property type="protein sequence ID" value="CAI6346341.1"/>
    <property type="molecule type" value="Genomic_DNA"/>
</dbReference>
<sequence>MSKSQKVQTNNTNNSITISKNKTNIQDARQNSPSNKPDSNSMNNASHSAQTNKRNLSSSSNSASEPSTPNPNKNIILTKHKKKIFVTRNRFEVLAQDDPFETNTNGNIPNSHQNNTNTDAETFIKPPPPIFVKGVEDYPELCTTLIELIGVDNFMCKSTTNSLKIQTTDPSAYRALIQFLKTEKAEYHTYQLNEDKPLRVVIRNLHSSTPLTLIKEELEVRCFEVRQVTNVLHKVNKNPLPLFFIDLEPTQQSNEIFQLSSLLHCKIKVEEPYKPKQISQCFNCQQYGHTRGYCGYHPRCVRCGADHQSSACPNSRDVPPKCVHCSQNHPANYKGCSIYKELQRRKIPSAPSNRIDNNYKTKSTNVQGSHPPSHAHSNPQTQTYAQATSNIPANDTSPPINATHPPDLNKLMSSFLDEFKTLINPLIALLTKVISKLLDK</sequence>
<proteinExistence type="predicted"/>
<name>A0AAV0VQ29_9HEMI</name>
<evidence type="ECO:0000256" key="1">
    <source>
        <dbReference type="SAM" id="MobiDB-lite"/>
    </source>
</evidence>
<feature type="compositionally biased region" description="Low complexity" evidence="1">
    <location>
        <begin position="57"/>
        <end position="72"/>
    </location>
</feature>
<evidence type="ECO:0000313" key="4">
    <source>
        <dbReference type="EMBL" id="CAI6346341.1"/>
    </source>
</evidence>
<evidence type="ECO:0000259" key="2">
    <source>
        <dbReference type="SMART" id="SM00596"/>
    </source>
</evidence>
<accession>A0AAV0VQ29</accession>
<dbReference type="Pfam" id="PF07530">
    <property type="entry name" value="PRE_C2HC"/>
    <property type="match status" value="1"/>
</dbReference>
<dbReference type="AlphaFoldDB" id="A0AAV0VQ29"/>
<reference evidence="4 6" key="1">
    <citation type="submission" date="2023-01" db="EMBL/GenBank/DDBJ databases">
        <authorList>
            <person name="Whitehead M."/>
        </authorList>
    </citation>
    <scope>NUCLEOTIDE SEQUENCE [LARGE SCALE GENOMIC DNA]</scope>
</reference>
<feature type="compositionally biased region" description="Polar residues" evidence="1">
    <location>
        <begin position="26"/>
        <end position="56"/>
    </location>
</feature>
<dbReference type="EMBL" id="CARXXK010000001">
    <property type="protein sequence ID" value="CAI6351901.1"/>
    <property type="molecule type" value="Genomic_DNA"/>
</dbReference>
<dbReference type="Proteomes" id="UP001160148">
    <property type="component" value="Unassembled WGS sequence"/>
</dbReference>
<feature type="domain" description="Pre-C2HC" evidence="2">
    <location>
        <begin position="211"/>
        <end position="279"/>
    </location>
</feature>
<evidence type="ECO:0000313" key="3">
    <source>
        <dbReference type="EMBL" id="CAI6345678.1"/>
    </source>
</evidence>
<dbReference type="InterPro" id="IPR006579">
    <property type="entry name" value="Pre_C2HC_dom"/>
</dbReference>
<comment type="caution">
    <text evidence="4">The sequence shown here is derived from an EMBL/GenBank/DDBJ whole genome shotgun (WGS) entry which is preliminary data.</text>
</comment>
<evidence type="ECO:0000313" key="5">
    <source>
        <dbReference type="EMBL" id="CAI6351901.1"/>
    </source>
</evidence>
<feature type="compositionally biased region" description="Low complexity" evidence="1">
    <location>
        <begin position="9"/>
        <end position="25"/>
    </location>
</feature>